<dbReference type="Proteomes" id="UP001524587">
    <property type="component" value="Unassembled WGS sequence"/>
</dbReference>
<sequence length="135" mass="14933">MTDYLDELGRIYGGFIERADNRTIPGTVDVEGVRVVYLRDDKTAPTADQFRKVSRKVDPSLLTHGGASEYGCLITTPDGKTFFCWGYHGDLEGWEKQITQGAQALGVTLATIEGDVFKRNDGVEVPLAECRVEFV</sequence>
<reference evidence="1 2" key="1">
    <citation type="submission" date="2022-06" db="EMBL/GenBank/DDBJ databases">
        <title>Endosaccharibacter gen. nov., sp. nov., endophytic bacteria isolated from sugarcane.</title>
        <authorList>
            <person name="Pitiwittayakul N."/>
            <person name="Yukphan P."/>
            <person name="Charoenyingcharoen P."/>
            <person name="Tanasupawat S."/>
        </authorList>
    </citation>
    <scope>NUCLEOTIDE SEQUENCE [LARGE SCALE GENOMIC DNA]</scope>
    <source>
        <strain evidence="1 2">KSS8</strain>
    </source>
</reference>
<dbReference type="RefSeq" id="WP_422864704.1">
    <property type="nucleotide sequence ID" value="NZ_JAMSKV010000010.1"/>
</dbReference>
<dbReference type="EMBL" id="JAMSKV010000010">
    <property type="protein sequence ID" value="MCQ8279219.1"/>
    <property type="molecule type" value="Genomic_DNA"/>
</dbReference>
<name>A0ABT1W8K8_9PROT</name>
<evidence type="ECO:0000313" key="2">
    <source>
        <dbReference type="Proteomes" id="UP001524587"/>
    </source>
</evidence>
<evidence type="ECO:0000313" key="1">
    <source>
        <dbReference type="EMBL" id="MCQ8279219.1"/>
    </source>
</evidence>
<accession>A0ABT1W8K8</accession>
<organism evidence="1 2">
    <name type="scientific">Endosaccharibacter trunci</name>
    <dbReference type="NCBI Taxonomy" id="2812733"/>
    <lineage>
        <taxon>Bacteria</taxon>
        <taxon>Pseudomonadati</taxon>
        <taxon>Pseudomonadota</taxon>
        <taxon>Alphaproteobacteria</taxon>
        <taxon>Acetobacterales</taxon>
        <taxon>Acetobacteraceae</taxon>
        <taxon>Endosaccharibacter</taxon>
    </lineage>
</organism>
<protein>
    <submittedName>
        <fullName evidence="1">Uncharacterized protein</fullName>
    </submittedName>
</protein>
<keyword evidence="2" id="KW-1185">Reference proteome</keyword>
<gene>
    <name evidence="1" type="ORF">NFI95_12265</name>
</gene>
<comment type="caution">
    <text evidence="1">The sequence shown here is derived from an EMBL/GenBank/DDBJ whole genome shotgun (WGS) entry which is preliminary data.</text>
</comment>
<proteinExistence type="predicted"/>